<evidence type="ECO:0000256" key="1">
    <source>
        <dbReference type="ARBA" id="ARBA00004651"/>
    </source>
</evidence>
<evidence type="ECO:0000256" key="2">
    <source>
        <dbReference type="ARBA" id="ARBA00022475"/>
    </source>
</evidence>
<dbReference type="Proteomes" id="UP000230859">
    <property type="component" value="Unassembled WGS sequence"/>
</dbReference>
<evidence type="ECO:0000256" key="4">
    <source>
        <dbReference type="ARBA" id="ARBA00022679"/>
    </source>
</evidence>
<evidence type="ECO:0000256" key="5">
    <source>
        <dbReference type="ARBA" id="ARBA00022692"/>
    </source>
</evidence>
<evidence type="ECO:0000313" key="10">
    <source>
        <dbReference type="EMBL" id="PIQ86814.1"/>
    </source>
</evidence>
<dbReference type="InterPro" id="IPR038731">
    <property type="entry name" value="RgtA/B/C-like"/>
</dbReference>
<feature type="transmembrane region" description="Helical" evidence="8">
    <location>
        <begin position="172"/>
        <end position="202"/>
    </location>
</feature>
<keyword evidence="6 8" id="KW-1133">Transmembrane helix</keyword>
<feature type="transmembrane region" description="Helical" evidence="8">
    <location>
        <begin position="222"/>
        <end position="245"/>
    </location>
</feature>
<feature type="transmembrane region" description="Helical" evidence="8">
    <location>
        <begin position="120"/>
        <end position="137"/>
    </location>
</feature>
<evidence type="ECO:0000259" key="9">
    <source>
        <dbReference type="Pfam" id="PF13231"/>
    </source>
</evidence>
<evidence type="ECO:0000256" key="3">
    <source>
        <dbReference type="ARBA" id="ARBA00022676"/>
    </source>
</evidence>
<dbReference type="PANTHER" id="PTHR33908:SF11">
    <property type="entry name" value="MEMBRANE PROTEIN"/>
    <property type="match status" value="1"/>
</dbReference>
<feature type="transmembrane region" description="Helical" evidence="8">
    <location>
        <begin position="312"/>
        <end position="330"/>
    </location>
</feature>
<dbReference type="GO" id="GO:0016763">
    <property type="term" value="F:pentosyltransferase activity"/>
    <property type="evidence" value="ECO:0007669"/>
    <property type="project" value="TreeGrafter"/>
</dbReference>
<name>A0A2H0LT19_9BACT</name>
<comment type="subcellular location">
    <subcellularLocation>
        <location evidence="1">Cell membrane</location>
        <topology evidence="1">Multi-pass membrane protein</topology>
    </subcellularLocation>
</comment>
<protein>
    <recommendedName>
        <fullName evidence="9">Glycosyltransferase RgtA/B/C/D-like domain-containing protein</fullName>
    </recommendedName>
</protein>
<sequence length="634" mass="71917">MATTQSNQPALIQNNSQFRAIVFSALFVVILYLLWVSARLKIDFYDSSLILLNAKCIATHSIQNYTATRPIILPIVLSPIFTILQNAPQIAWITAHVTMIIFTGILLIMVYRFFQLDLKAPYALFGLFLLSMNRTFLHMAPFCKEDVFALLLLTSAYYLYLRGCQSRLKRYYIGSGIIISLAIGVRYNFPILFAVLGFYELLSGQIKFQNSPKHFFVKTQDLRWKFLFLLILPLLLFAFILSWHYSSLGISGFWNAPKTYILGPVARMAGLVKDLYPLPPIYVFIFLVKCSSWPVVLLAAWGLLVSLRRKNHLAWFHILWLLVFLVPQMTIPQKEARFLIAVLPPLYYLAMIGLENTWGHLTAFTQAKAKSIKTSTLRLLIILLVVAAPFSQALAELVQFQDPVYHKDFAKDIAEYAVKLADDRKIYWTGPFYPVHPKDYIFHVEDVTYYIHHLGVTGMKLLSHGNFSEIRNAQFVTPDFQNQPVFIGPNAGAMLSNGDVLIVNPSGDSFFTKTLPASLPPIFVERVQKIHFFKTKTAPGGAALFLSPAADGTMIEAQPTPQGFYIQGTHLPDGRYEIYTRFSGVDQFVPLSIVDAAGGQFKYLQTDLKQFTNAEEIYLLTFEKVKTFSLPQTN</sequence>
<feature type="domain" description="Glycosyltransferase RgtA/B/C/D-like" evidence="9">
    <location>
        <begin position="97"/>
        <end position="211"/>
    </location>
</feature>
<keyword evidence="2" id="KW-1003">Cell membrane</keyword>
<reference evidence="10 11" key="1">
    <citation type="submission" date="2017-09" db="EMBL/GenBank/DDBJ databases">
        <title>Depth-based differentiation of microbial function through sediment-hosted aquifers and enrichment of novel symbionts in the deep terrestrial subsurface.</title>
        <authorList>
            <person name="Probst A.J."/>
            <person name="Ladd B."/>
            <person name="Jarett J.K."/>
            <person name="Geller-Mcgrath D.E."/>
            <person name="Sieber C.M."/>
            <person name="Emerson J.B."/>
            <person name="Anantharaman K."/>
            <person name="Thomas B.C."/>
            <person name="Malmstrom R."/>
            <person name="Stieglmeier M."/>
            <person name="Klingl A."/>
            <person name="Woyke T."/>
            <person name="Ryan C.M."/>
            <person name="Banfield J.F."/>
        </authorList>
    </citation>
    <scope>NUCLEOTIDE SEQUENCE [LARGE SCALE GENOMIC DNA]</scope>
    <source>
        <strain evidence="10">CG11_big_fil_rev_8_21_14_0_20_45_26</strain>
    </source>
</reference>
<dbReference type="InterPro" id="IPR050297">
    <property type="entry name" value="LipidA_mod_glycosyltrf_83"/>
</dbReference>
<feature type="transmembrane region" description="Helical" evidence="8">
    <location>
        <begin position="281"/>
        <end position="305"/>
    </location>
</feature>
<accession>A0A2H0LT19</accession>
<feature type="transmembrane region" description="Helical" evidence="8">
    <location>
        <begin position="90"/>
        <end position="114"/>
    </location>
</feature>
<evidence type="ECO:0000256" key="6">
    <source>
        <dbReference type="ARBA" id="ARBA00022989"/>
    </source>
</evidence>
<feature type="transmembrane region" description="Helical" evidence="8">
    <location>
        <begin position="336"/>
        <end position="354"/>
    </location>
</feature>
<dbReference type="GO" id="GO:0005886">
    <property type="term" value="C:plasma membrane"/>
    <property type="evidence" value="ECO:0007669"/>
    <property type="project" value="UniProtKB-SubCell"/>
</dbReference>
<dbReference type="EMBL" id="PCVY01000028">
    <property type="protein sequence ID" value="PIQ86814.1"/>
    <property type="molecule type" value="Genomic_DNA"/>
</dbReference>
<dbReference type="PANTHER" id="PTHR33908">
    <property type="entry name" value="MANNOSYLTRANSFERASE YKCB-RELATED"/>
    <property type="match status" value="1"/>
</dbReference>
<feature type="transmembrane region" description="Helical" evidence="8">
    <location>
        <begin position="375"/>
        <end position="395"/>
    </location>
</feature>
<proteinExistence type="predicted"/>
<evidence type="ECO:0000256" key="8">
    <source>
        <dbReference type="SAM" id="Phobius"/>
    </source>
</evidence>
<keyword evidence="4" id="KW-0808">Transferase</keyword>
<comment type="caution">
    <text evidence="10">The sequence shown here is derived from an EMBL/GenBank/DDBJ whole genome shotgun (WGS) entry which is preliminary data.</text>
</comment>
<dbReference type="Pfam" id="PF13231">
    <property type="entry name" value="PMT_2"/>
    <property type="match status" value="1"/>
</dbReference>
<evidence type="ECO:0000313" key="11">
    <source>
        <dbReference type="Proteomes" id="UP000230859"/>
    </source>
</evidence>
<keyword evidence="7 8" id="KW-0472">Membrane</keyword>
<evidence type="ECO:0000256" key="7">
    <source>
        <dbReference type="ARBA" id="ARBA00023136"/>
    </source>
</evidence>
<gene>
    <name evidence="10" type="ORF">COV74_02995</name>
</gene>
<keyword evidence="3" id="KW-0328">Glycosyltransferase</keyword>
<feature type="transmembrane region" description="Helical" evidence="8">
    <location>
        <begin position="20"/>
        <end position="38"/>
    </location>
</feature>
<dbReference type="AlphaFoldDB" id="A0A2H0LT19"/>
<keyword evidence="5 8" id="KW-0812">Transmembrane</keyword>
<dbReference type="GO" id="GO:0009103">
    <property type="term" value="P:lipopolysaccharide biosynthetic process"/>
    <property type="evidence" value="ECO:0007669"/>
    <property type="project" value="UniProtKB-ARBA"/>
</dbReference>
<organism evidence="10 11">
    <name type="scientific">Candidatus Abzuiibacterium crystallinum</name>
    <dbReference type="NCBI Taxonomy" id="1974748"/>
    <lineage>
        <taxon>Bacteria</taxon>
        <taxon>Pseudomonadati</taxon>
        <taxon>Candidatus Omnitrophota</taxon>
        <taxon>Candidatus Abzuiibacterium</taxon>
    </lineage>
</organism>